<dbReference type="GeneID" id="19959897"/>
<dbReference type="OrthoDB" id="347521at2759"/>
<evidence type="ECO:0000313" key="1">
    <source>
        <dbReference type="EMBL" id="VEV57960.1"/>
    </source>
</evidence>
<reference evidence="1 2" key="1">
    <citation type="submission" date="2019-01" db="EMBL/GenBank/DDBJ databases">
        <authorList>
            <person name="Ramaprasad A."/>
        </authorList>
    </citation>
    <scope>NUCLEOTIDE SEQUENCE [LARGE SCALE GENOMIC DNA]</scope>
</reference>
<dbReference type="EMBL" id="LR215068">
    <property type="protein sequence ID" value="VEV57960.1"/>
    <property type="molecule type" value="Genomic_DNA"/>
</dbReference>
<organism evidence="1 2">
    <name type="scientific">Plasmodium vinckei vinckei</name>
    <dbReference type="NCBI Taxonomy" id="54757"/>
    <lineage>
        <taxon>Eukaryota</taxon>
        <taxon>Sar</taxon>
        <taxon>Alveolata</taxon>
        <taxon>Apicomplexa</taxon>
        <taxon>Aconoidasida</taxon>
        <taxon>Haemosporida</taxon>
        <taxon>Plasmodiidae</taxon>
        <taxon>Plasmodium</taxon>
        <taxon>Plasmodium (Vinckeia)</taxon>
    </lineage>
</organism>
<dbReference type="Proteomes" id="UP000290582">
    <property type="component" value="Chromosome PVVCY_12"/>
</dbReference>
<accession>A0A449BWV5</accession>
<dbReference type="AlphaFoldDB" id="A0A449BWV5"/>
<proteinExistence type="predicted"/>
<sequence>MKTNEEETNNHVDNKNGKEDNIFENKFNDINLKLEAYGEGDYRLLRYLPDGSLAFEEVPNEETKNKQHLQQYAQMLCSEMERYKIENSNDLNLKNNSEWNKGEEYRILVENELKEIMILFDMILGTLNYDKGTKYLSLNKCNYYRDPEENKQDICISVTNRIEILEKLKKLCENERIQLNSINGIIAQKYYLFFINQLIKHWRILYTKYSEIDYMQIDSNFPYCTEFSVEFFFLPSIFWKISKNPIFLLWPPYPSFSPFKSQYAHITFSIKNLTEENGEDKEEGIEENADTYLESNPIFENITEEEMNMFRLLDNKSNVSIQFEGISAHLIENNCHIQFYLHPLNVKLKGKKKLKKIISIDQNNITTIPENIIFKQAKNVHEKLTKAQWILIDKSIFCILAEQANNLKDKNNEILINLDNVEQNINRNIKIHCTQINHKSIDFFINNISIPSSSKKNIKVDFSFSITYEASDTTNECGHSQTYDSDNNNKIMEYSDEEIFEDENMEKQGIPAEDIIDNELIQIVLNLALSKIRDLFICAWKYFSFEMPYYSSDIHPMVYQDIFPNSHSDTLFTTFFSWFIIALEKYLRVYKN</sequence>
<gene>
    <name evidence="1" type="ORF">PVVCY_1203590</name>
</gene>
<evidence type="ECO:0000313" key="2">
    <source>
        <dbReference type="Proteomes" id="UP000290582"/>
    </source>
</evidence>
<dbReference type="KEGG" id="pvv:PVVCY_1203590"/>
<dbReference type="VEuPathDB" id="PlasmoDB:PVVCY_1203590"/>
<protein>
    <submittedName>
        <fullName evidence="1">Uncharacterized protein</fullName>
    </submittedName>
</protein>
<name>A0A449BWV5_PLAVN</name>
<dbReference type="RefSeq" id="XP_008623591.1">
    <property type="nucleotide sequence ID" value="XM_008625369.1"/>
</dbReference>